<dbReference type="STRING" id="218851.A0A2G5F7J2"/>
<proteinExistence type="inferred from homology"/>
<dbReference type="GO" id="GO:0003723">
    <property type="term" value="F:RNA binding"/>
    <property type="evidence" value="ECO:0007669"/>
    <property type="project" value="InterPro"/>
</dbReference>
<keyword evidence="2" id="KW-0943">RNA-mediated gene silencing</keyword>
<dbReference type="Pfam" id="PF16487">
    <property type="entry name" value="ArgoMid"/>
    <property type="match status" value="1"/>
</dbReference>
<reference evidence="6 7" key="1">
    <citation type="submission" date="2017-09" db="EMBL/GenBank/DDBJ databases">
        <title>WGS assembly of Aquilegia coerulea Goldsmith.</title>
        <authorList>
            <person name="Hodges S."/>
            <person name="Kramer E."/>
            <person name="Nordborg M."/>
            <person name="Tomkins J."/>
            <person name="Borevitz J."/>
            <person name="Derieg N."/>
            <person name="Yan J."/>
            <person name="Mihaltcheva S."/>
            <person name="Hayes R.D."/>
            <person name="Rokhsar D."/>
        </authorList>
    </citation>
    <scope>NUCLEOTIDE SEQUENCE [LARGE SCALE GENOMIC DNA]</scope>
    <source>
        <strain evidence="7">cv. Goldsmith</strain>
    </source>
</reference>
<accession>A0A2G5F7J2</accession>
<dbReference type="SMART" id="SM00950">
    <property type="entry name" value="Piwi"/>
    <property type="match status" value="1"/>
</dbReference>
<dbReference type="EMBL" id="KZ305019">
    <property type="protein sequence ID" value="PIA63971.1"/>
    <property type="molecule type" value="Genomic_DNA"/>
</dbReference>
<dbReference type="SUPFAM" id="SSF53098">
    <property type="entry name" value="Ribonuclease H-like"/>
    <property type="match status" value="1"/>
</dbReference>
<dbReference type="Pfam" id="PF02171">
    <property type="entry name" value="Piwi"/>
    <property type="match status" value="1"/>
</dbReference>
<dbReference type="InterPro" id="IPR014811">
    <property type="entry name" value="ArgoL1"/>
</dbReference>
<evidence type="ECO:0000256" key="3">
    <source>
        <dbReference type="SAM" id="MobiDB-lite"/>
    </source>
</evidence>
<dbReference type="Gene3D" id="3.30.420.10">
    <property type="entry name" value="Ribonuclease H-like superfamily/Ribonuclease H"/>
    <property type="match status" value="1"/>
</dbReference>
<evidence type="ECO:0000313" key="6">
    <source>
        <dbReference type="EMBL" id="PIA63971.1"/>
    </source>
</evidence>
<evidence type="ECO:0000256" key="1">
    <source>
        <dbReference type="ARBA" id="ARBA00008201"/>
    </source>
</evidence>
<dbReference type="InterPro" id="IPR003100">
    <property type="entry name" value="PAZ_dom"/>
</dbReference>
<dbReference type="Pfam" id="PF16486">
    <property type="entry name" value="ArgoN"/>
    <property type="match status" value="1"/>
</dbReference>
<keyword evidence="7" id="KW-1185">Reference proteome</keyword>
<dbReference type="AlphaFoldDB" id="A0A2G5F7J2"/>
<dbReference type="InterPro" id="IPR032474">
    <property type="entry name" value="Argonaute_N"/>
</dbReference>
<evidence type="ECO:0000259" key="4">
    <source>
        <dbReference type="PROSITE" id="PS50821"/>
    </source>
</evidence>
<dbReference type="OrthoDB" id="10252740at2759"/>
<name>A0A2G5F7J2_AQUCA</name>
<comment type="similarity">
    <text evidence="1">Belongs to the argonaute family. Ago subfamily.</text>
</comment>
<dbReference type="PROSITE" id="PS50821">
    <property type="entry name" value="PAZ"/>
    <property type="match status" value="1"/>
</dbReference>
<dbReference type="InterPro" id="IPR003165">
    <property type="entry name" value="Piwi"/>
</dbReference>
<feature type="compositionally biased region" description="Basic and acidic residues" evidence="3">
    <location>
        <begin position="38"/>
        <end position="54"/>
    </location>
</feature>
<dbReference type="SMART" id="SM00949">
    <property type="entry name" value="PAZ"/>
    <property type="match status" value="1"/>
</dbReference>
<dbReference type="InterPro" id="IPR036397">
    <property type="entry name" value="RNaseH_sf"/>
</dbReference>
<dbReference type="Gene3D" id="2.170.260.10">
    <property type="entry name" value="paz domain"/>
    <property type="match status" value="1"/>
</dbReference>
<dbReference type="InterPro" id="IPR032472">
    <property type="entry name" value="ArgoL2"/>
</dbReference>
<dbReference type="Pfam" id="PF08699">
    <property type="entry name" value="ArgoL1"/>
    <property type="match status" value="1"/>
</dbReference>
<dbReference type="Proteomes" id="UP000230069">
    <property type="component" value="Unassembled WGS sequence"/>
</dbReference>
<feature type="region of interest" description="Disordered" evidence="3">
    <location>
        <begin position="1"/>
        <end position="183"/>
    </location>
</feature>
<gene>
    <name evidence="6" type="ORF">AQUCO_00201349v1</name>
</gene>
<dbReference type="FunFam" id="3.40.50.2300:FF:000110">
    <property type="entry name" value="Argonaute 10"/>
    <property type="match status" value="1"/>
</dbReference>
<dbReference type="InterPro" id="IPR045246">
    <property type="entry name" value="Piwi_ago-like"/>
</dbReference>
<feature type="compositionally biased region" description="Gly residues" evidence="3">
    <location>
        <begin position="17"/>
        <end position="31"/>
    </location>
</feature>
<dbReference type="SMART" id="SM01163">
    <property type="entry name" value="DUF1785"/>
    <property type="match status" value="1"/>
</dbReference>
<dbReference type="Pfam" id="PF16488">
    <property type="entry name" value="ArgoL2"/>
    <property type="match status" value="1"/>
</dbReference>
<dbReference type="InterPro" id="IPR012337">
    <property type="entry name" value="RNaseH-like_sf"/>
</dbReference>
<organism evidence="6 7">
    <name type="scientific">Aquilegia coerulea</name>
    <name type="common">Rocky mountain columbine</name>
    <dbReference type="NCBI Taxonomy" id="218851"/>
    <lineage>
        <taxon>Eukaryota</taxon>
        <taxon>Viridiplantae</taxon>
        <taxon>Streptophyta</taxon>
        <taxon>Embryophyta</taxon>
        <taxon>Tracheophyta</taxon>
        <taxon>Spermatophyta</taxon>
        <taxon>Magnoliopsida</taxon>
        <taxon>Ranunculales</taxon>
        <taxon>Ranunculaceae</taxon>
        <taxon>Thalictroideae</taxon>
        <taxon>Aquilegia</taxon>
    </lineage>
</organism>
<dbReference type="SUPFAM" id="SSF101690">
    <property type="entry name" value="PAZ domain"/>
    <property type="match status" value="1"/>
</dbReference>
<evidence type="ECO:0000313" key="7">
    <source>
        <dbReference type="Proteomes" id="UP000230069"/>
    </source>
</evidence>
<feature type="compositionally biased region" description="Polar residues" evidence="3">
    <location>
        <begin position="158"/>
        <end position="167"/>
    </location>
</feature>
<dbReference type="InterPro" id="IPR032473">
    <property type="entry name" value="Argonaute_Mid_dom"/>
</dbReference>
<dbReference type="CDD" id="cd02846">
    <property type="entry name" value="PAZ_argonaute_like"/>
    <property type="match status" value="1"/>
</dbReference>
<dbReference type="InParanoid" id="A0A2G5F7J2"/>
<dbReference type="Gene3D" id="3.40.50.2300">
    <property type="match status" value="1"/>
</dbReference>
<sequence>MSQQPAGYFQPGRGRGRGGGGGGGGIQGHNSGGFNRAGDNDRGGAFRGRGDRGGGHMNNYGGGVDVPLNSGNYWNPRNDGRLNYPHPQHGGVGGSGDRGAPRYYPQPQQHGEVGGGDRSVLRYHSQRGGGGDRGVSNSSRGRGRGRGGMTRSVPGLHQANQGSSNQLVPYGGNFDGESSSSQGLSPLEYLRKLRKTMEVENFQYPQVQLKISSSEFPSRPSVGRLGKVCKVSTNYFPICLNPSIQQFYHYNVDIQPAITSKKLNQVVMDELEKLYKETYLGNRLLAYDGQSSFYTARPLPFTSKEFAVSITSDGGATRNYVVGIKLVSTIDLRNDISAQEVIQALDVVLRQTPISKFIPVKRSFHSQKLTCVLGNGLEAWSGFYQSVRPTQNGLSLNVDISAAAFVQNLMVIDFVKDILNIKGAPLTRQLSDAERLKVKRALKGLKVEVTHRQNVRRKYTIFGLTKEPTKELTFPFGDSGEIKSVVQYFHDTYQVNVIYTSLPCLQVGNKATFLPMEVCKIVGGQRYTKRLNETQTANMVNMNNKKPVARETSILEMVEENDYQNDEYAKEFGVMISKSPTSVPARILPSPQLNYHGGDTRPKCGQWNMKNQKMFEGGVVNFWRCLNFAQFVSNGKATGFCKNLASSCIDYGMKFSSHPIDSPYNARPEKVEQALKTIQKEAMTMLEGKELDLLIVILPDNNGSLYGEVKRICETQLGIISQCILARTVERMNVHTLANIVLKINTKVGGINVVLRDPIPMVSDRPTIIFGADVTHPNPGESGSPSIAAVVASQNWPNVTNYIPILSAQLGREEKILDLKRMAKEHFHAFEKNNQRRPERIIFYRDGVSDGQFNQVREYELEAIREAWRNEFKESVVPPITFVVVQKRHHTKLFPWNHDDFSSVDRSGNIYPGTVVDSDICHPTQFNFYLCSHAGIQATSRPAHYHVLCDDNHFTADQLQTLTNNLCYIYARCTRSVSYASPAYYAHLAAFRARFYFEEGSFSEESSVRDSKIHQVADAQVKQLPPLCDNLKNLTFYC</sequence>
<dbReference type="Pfam" id="PF02170">
    <property type="entry name" value="PAZ"/>
    <property type="match status" value="1"/>
</dbReference>
<evidence type="ECO:0000259" key="5">
    <source>
        <dbReference type="PROSITE" id="PS50822"/>
    </source>
</evidence>
<evidence type="ECO:0008006" key="8">
    <source>
        <dbReference type="Google" id="ProtNLM"/>
    </source>
</evidence>
<dbReference type="InterPro" id="IPR036085">
    <property type="entry name" value="PAZ_dom_sf"/>
</dbReference>
<dbReference type="PROSITE" id="PS50822">
    <property type="entry name" value="PIWI"/>
    <property type="match status" value="1"/>
</dbReference>
<protein>
    <recommendedName>
        <fullName evidence="8">Piwi domain-containing protein</fullName>
    </recommendedName>
</protein>
<dbReference type="GO" id="GO:0031047">
    <property type="term" value="P:regulatory ncRNA-mediated gene silencing"/>
    <property type="evidence" value="ECO:0007669"/>
    <property type="project" value="UniProtKB-KW"/>
</dbReference>
<feature type="domain" description="Piwi" evidence="5">
    <location>
        <begin position="693"/>
        <end position="998"/>
    </location>
</feature>
<evidence type="ECO:0000256" key="2">
    <source>
        <dbReference type="ARBA" id="ARBA00023158"/>
    </source>
</evidence>
<dbReference type="PANTHER" id="PTHR22891">
    <property type="entry name" value="EUKARYOTIC TRANSLATION INITIATION FACTOR 2C"/>
    <property type="match status" value="1"/>
</dbReference>
<dbReference type="CDD" id="cd04657">
    <property type="entry name" value="Piwi_ago-like"/>
    <property type="match status" value="1"/>
</dbReference>
<feature type="domain" description="PAZ" evidence="4">
    <location>
        <begin position="410"/>
        <end position="523"/>
    </location>
</feature>